<gene>
    <name evidence="2" type="ordered locus">Mrad2831_0902</name>
</gene>
<dbReference type="GeneID" id="6136918"/>
<protein>
    <submittedName>
        <fullName evidence="2">Uncharacterized protein</fullName>
    </submittedName>
</protein>
<reference evidence="2 3" key="1">
    <citation type="submission" date="2008-03" db="EMBL/GenBank/DDBJ databases">
        <title>Complete sequence of chromosome of Methylobacterium radiotolerans JCM 2831.</title>
        <authorList>
            <consortium name="US DOE Joint Genome Institute"/>
            <person name="Copeland A."/>
            <person name="Lucas S."/>
            <person name="Lapidus A."/>
            <person name="Glavina del Rio T."/>
            <person name="Dalin E."/>
            <person name="Tice H."/>
            <person name="Bruce D."/>
            <person name="Goodwin L."/>
            <person name="Pitluck S."/>
            <person name="Kiss H."/>
            <person name="Brettin T."/>
            <person name="Detter J.C."/>
            <person name="Han C."/>
            <person name="Kuske C.R."/>
            <person name="Schmutz J."/>
            <person name="Larimer F."/>
            <person name="Land M."/>
            <person name="Hauser L."/>
            <person name="Kyrpides N."/>
            <person name="Mikhailova N."/>
            <person name="Marx C.J."/>
            <person name="Richardson P."/>
        </authorList>
    </citation>
    <scope>NUCLEOTIDE SEQUENCE [LARGE SCALE GENOMIC DNA]</scope>
    <source>
        <strain evidence="3">ATCC 27329 / DSM 1819 / JCM 2831 / NBRC 15690 / NCIMB 10815 / 0-1</strain>
    </source>
</reference>
<evidence type="ECO:0000256" key="1">
    <source>
        <dbReference type="SAM" id="Phobius"/>
    </source>
</evidence>
<name>B1LYT5_METRJ</name>
<dbReference type="RefSeq" id="WP_012317905.1">
    <property type="nucleotide sequence ID" value="NC_010505.1"/>
</dbReference>
<feature type="transmembrane region" description="Helical" evidence="1">
    <location>
        <begin position="46"/>
        <end position="63"/>
    </location>
</feature>
<dbReference type="PATRIC" id="fig|426355.14.peg.937"/>
<feature type="transmembrane region" description="Helical" evidence="1">
    <location>
        <begin position="75"/>
        <end position="93"/>
    </location>
</feature>
<accession>B1LYT5</accession>
<evidence type="ECO:0000313" key="2">
    <source>
        <dbReference type="EMBL" id="ACB22912.1"/>
    </source>
</evidence>
<keyword evidence="1" id="KW-1133">Transmembrane helix</keyword>
<dbReference type="EMBL" id="CP001001">
    <property type="protein sequence ID" value="ACB22912.1"/>
    <property type="molecule type" value="Genomic_DNA"/>
</dbReference>
<sequence length="95" mass="10350">MQHSSAENGRVAAWCAKHPVFLAFGLCAFGLAVAAAVWGLGILSSATATVVAALYGVFLGAFLMEYFRINEIVRAVRSIWSALTGIWWLLTFWRA</sequence>
<feature type="transmembrane region" description="Helical" evidence="1">
    <location>
        <begin position="20"/>
        <end position="40"/>
    </location>
</feature>
<proteinExistence type="predicted"/>
<dbReference type="KEGG" id="mrd:Mrad2831_0902"/>
<dbReference type="Proteomes" id="UP000006589">
    <property type="component" value="Chromosome"/>
</dbReference>
<organism evidence="2 3">
    <name type="scientific">Methylobacterium radiotolerans (strain ATCC 27329 / DSM 1819 / JCM 2831 / NBRC 15690 / NCIMB 10815 / 0-1)</name>
    <dbReference type="NCBI Taxonomy" id="426355"/>
    <lineage>
        <taxon>Bacteria</taxon>
        <taxon>Pseudomonadati</taxon>
        <taxon>Pseudomonadota</taxon>
        <taxon>Alphaproteobacteria</taxon>
        <taxon>Hyphomicrobiales</taxon>
        <taxon>Methylobacteriaceae</taxon>
        <taxon>Methylobacterium</taxon>
    </lineage>
</organism>
<keyword evidence="1" id="KW-0472">Membrane</keyword>
<dbReference type="HOGENOM" id="CLU_2369633_0_0_5"/>
<evidence type="ECO:0000313" key="3">
    <source>
        <dbReference type="Proteomes" id="UP000006589"/>
    </source>
</evidence>
<dbReference type="AlphaFoldDB" id="B1LYT5"/>
<keyword evidence="1" id="KW-0812">Transmembrane</keyword>